<evidence type="ECO:0000313" key="2">
    <source>
        <dbReference type="EMBL" id="MBP2476945.1"/>
    </source>
</evidence>
<accession>A0ABS5AK47</accession>
<keyword evidence="3" id="KW-1185">Reference proteome</keyword>
<sequence>MSANVRTAPLSWRKSSYSGGGNNCVEVALPAGEAAVRDTKNRSAGTLTFTRAQWHGFLAASARLGTGA</sequence>
<name>A0ABS5AK47_9PSEU</name>
<dbReference type="Pfam" id="PF04149">
    <property type="entry name" value="DUF397"/>
    <property type="match status" value="1"/>
</dbReference>
<feature type="domain" description="DUF397" evidence="1">
    <location>
        <begin position="11"/>
        <end position="60"/>
    </location>
</feature>
<comment type="caution">
    <text evidence="2">The sequence shown here is derived from an EMBL/GenBank/DDBJ whole genome shotgun (WGS) entry which is preliminary data.</text>
</comment>
<dbReference type="RefSeq" id="WP_086788621.1">
    <property type="nucleotide sequence ID" value="NZ_JAGIOO010000001.1"/>
</dbReference>
<evidence type="ECO:0000259" key="1">
    <source>
        <dbReference type="Pfam" id="PF04149"/>
    </source>
</evidence>
<proteinExistence type="predicted"/>
<evidence type="ECO:0000313" key="3">
    <source>
        <dbReference type="Proteomes" id="UP001519363"/>
    </source>
</evidence>
<dbReference type="EMBL" id="JAGIOO010000001">
    <property type="protein sequence ID" value="MBP2476945.1"/>
    <property type="molecule type" value="Genomic_DNA"/>
</dbReference>
<dbReference type="Proteomes" id="UP001519363">
    <property type="component" value="Unassembled WGS sequence"/>
</dbReference>
<organism evidence="2 3">
    <name type="scientific">Crossiella equi</name>
    <dbReference type="NCBI Taxonomy" id="130796"/>
    <lineage>
        <taxon>Bacteria</taxon>
        <taxon>Bacillati</taxon>
        <taxon>Actinomycetota</taxon>
        <taxon>Actinomycetes</taxon>
        <taxon>Pseudonocardiales</taxon>
        <taxon>Pseudonocardiaceae</taxon>
        <taxon>Crossiella</taxon>
    </lineage>
</organism>
<gene>
    <name evidence="2" type="ORF">JOF53_005817</name>
</gene>
<dbReference type="InterPro" id="IPR007278">
    <property type="entry name" value="DUF397"/>
</dbReference>
<protein>
    <recommendedName>
        <fullName evidence="1">DUF397 domain-containing protein</fullName>
    </recommendedName>
</protein>
<reference evidence="2 3" key="1">
    <citation type="submission" date="2021-03" db="EMBL/GenBank/DDBJ databases">
        <title>Sequencing the genomes of 1000 actinobacteria strains.</title>
        <authorList>
            <person name="Klenk H.-P."/>
        </authorList>
    </citation>
    <scope>NUCLEOTIDE SEQUENCE [LARGE SCALE GENOMIC DNA]</scope>
    <source>
        <strain evidence="2 3">DSM 44580</strain>
    </source>
</reference>